<dbReference type="Pfam" id="PF06305">
    <property type="entry name" value="LapA_dom"/>
    <property type="match status" value="1"/>
</dbReference>
<protein>
    <submittedName>
        <fullName evidence="8">Uncharacterized integral membrane protein</fullName>
    </submittedName>
</protein>
<gene>
    <name evidence="8" type="ORF">SAMN04488068_2315</name>
</gene>
<accession>A0A1M5PUC2</accession>
<sequence>MYRIFVTVVLVLVLCAGATIGYFNAQPIRFDYLAGQIELPLIALVLADFFIAVLLTLLVCGARILALKGEARRLRKQLRDAETELKSLRNIPLKDVG</sequence>
<evidence type="ECO:0000313" key="9">
    <source>
        <dbReference type="Proteomes" id="UP000199758"/>
    </source>
</evidence>
<keyword evidence="9" id="KW-1185">Reference proteome</keyword>
<name>A0A1M5PUC2_9GAMM</name>
<evidence type="ECO:0000256" key="4">
    <source>
        <dbReference type="ARBA" id="ARBA00023136"/>
    </source>
</evidence>
<evidence type="ECO:0000256" key="2">
    <source>
        <dbReference type="ARBA" id="ARBA00022692"/>
    </source>
</evidence>
<keyword evidence="2 6" id="KW-0812">Transmembrane</keyword>
<dbReference type="EMBL" id="FQWZ01000005">
    <property type="protein sequence ID" value="SHH05302.1"/>
    <property type="molecule type" value="Genomic_DNA"/>
</dbReference>
<evidence type="ECO:0000259" key="7">
    <source>
        <dbReference type="Pfam" id="PF06305"/>
    </source>
</evidence>
<feature type="domain" description="Lipopolysaccharide assembly protein A" evidence="7">
    <location>
        <begin position="24"/>
        <end position="85"/>
    </location>
</feature>
<keyword evidence="5" id="KW-0175">Coiled coil</keyword>
<evidence type="ECO:0000256" key="3">
    <source>
        <dbReference type="ARBA" id="ARBA00022989"/>
    </source>
</evidence>
<dbReference type="OrthoDB" id="7066497at2"/>
<dbReference type="STRING" id="490188.SAMN04488068_2315"/>
<feature type="transmembrane region" description="Helical" evidence="6">
    <location>
        <begin position="41"/>
        <end position="66"/>
    </location>
</feature>
<dbReference type="InterPro" id="IPR010445">
    <property type="entry name" value="LapA_dom"/>
</dbReference>
<dbReference type="RefSeq" id="WP_072897719.1">
    <property type="nucleotide sequence ID" value="NZ_FQWZ01000005.1"/>
</dbReference>
<evidence type="ECO:0000313" key="8">
    <source>
        <dbReference type="EMBL" id="SHH05302.1"/>
    </source>
</evidence>
<feature type="coiled-coil region" evidence="5">
    <location>
        <begin position="64"/>
        <end position="91"/>
    </location>
</feature>
<dbReference type="GO" id="GO:0005886">
    <property type="term" value="C:plasma membrane"/>
    <property type="evidence" value="ECO:0007669"/>
    <property type="project" value="InterPro"/>
</dbReference>
<reference evidence="8 9" key="1">
    <citation type="submission" date="2016-11" db="EMBL/GenBank/DDBJ databases">
        <authorList>
            <person name="Jaros S."/>
            <person name="Januszkiewicz K."/>
            <person name="Wedrychowicz H."/>
        </authorList>
    </citation>
    <scope>NUCLEOTIDE SEQUENCE [LARGE SCALE GENOMIC DNA]</scope>
    <source>
        <strain evidence="8 9">CGMCC 1.7049</strain>
    </source>
</reference>
<organism evidence="8 9">
    <name type="scientific">Hydrocarboniphaga daqingensis</name>
    <dbReference type="NCBI Taxonomy" id="490188"/>
    <lineage>
        <taxon>Bacteria</taxon>
        <taxon>Pseudomonadati</taxon>
        <taxon>Pseudomonadota</taxon>
        <taxon>Gammaproteobacteria</taxon>
        <taxon>Nevskiales</taxon>
        <taxon>Nevskiaceae</taxon>
        <taxon>Hydrocarboniphaga</taxon>
    </lineage>
</organism>
<evidence type="ECO:0000256" key="5">
    <source>
        <dbReference type="SAM" id="Coils"/>
    </source>
</evidence>
<keyword evidence="3 6" id="KW-1133">Transmembrane helix</keyword>
<proteinExistence type="predicted"/>
<keyword evidence="4 6" id="KW-0472">Membrane</keyword>
<dbReference type="Proteomes" id="UP000199758">
    <property type="component" value="Unassembled WGS sequence"/>
</dbReference>
<dbReference type="AlphaFoldDB" id="A0A1M5PUC2"/>
<keyword evidence="1" id="KW-1003">Cell membrane</keyword>
<evidence type="ECO:0000256" key="6">
    <source>
        <dbReference type="SAM" id="Phobius"/>
    </source>
</evidence>
<evidence type="ECO:0000256" key="1">
    <source>
        <dbReference type="ARBA" id="ARBA00022475"/>
    </source>
</evidence>